<keyword evidence="12" id="KW-1185">Reference proteome</keyword>
<dbReference type="SUPFAM" id="SSF56317">
    <property type="entry name" value="Carbon-nitrogen hydrolase"/>
    <property type="match status" value="1"/>
</dbReference>
<comment type="subcellular location">
    <subcellularLocation>
        <location evidence="1 9">Cell membrane</location>
        <topology evidence="1 9">Multi-pass membrane protein</topology>
    </subcellularLocation>
</comment>
<keyword evidence="7 9" id="KW-0472">Membrane</keyword>
<feature type="transmembrane region" description="Helical" evidence="9">
    <location>
        <begin position="207"/>
        <end position="226"/>
    </location>
</feature>
<dbReference type="Pfam" id="PF00795">
    <property type="entry name" value="CN_hydrolase"/>
    <property type="match status" value="1"/>
</dbReference>
<dbReference type="PANTHER" id="PTHR38686">
    <property type="entry name" value="APOLIPOPROTEIN N-ACYLTRANSFERASE"/>
    <property type="match status" value="1"/>
</dbReference>
<evidence type="ECO:0000256" key="8">
    <source>
        <dbReference type="ARBA" id="ARBA00023315"/>
    </source>
</evidence>
<name>A0A848HI48_9BURK</name>
<gene>
    <name evidence="9 11" type="primary">lnt</name>
    <name evidence="11" type="ORF">HHL21_08275</name>
</gene>
<evidence type="ECO:0000313" key="12">
    <source>
        <dbReference type="Proteomes" id="UP000583752"/>
    </source>
</evidence>
<feature type="transmembrane region" description="Helical" evidence="9">
    <location>
        <begin position="43"/>
        <end position="59"/>
    </location>
</feature>
<keyword evidence="8 9" id="KW-0012">Acyltransferase</keyword>
<comment type="caution">
    <text evidence="11">The sequence shown here is derived from an EMBL/GenBank/DDBJ whole genome shotgun (WGS) entry which is preliminary data.</text>
</comment>
<dbReference type="GO" id="GO:0005886">
    <property type="term" value="C:plasma membrane"/>
    <property type="evidence" value="ECO:0007669"/>
    <property type="project" value="UniProtKB-SubCell"/>
</dbReference>
<feature type="transmembrane region" description="Helical" evidence="9">
    <location>
        <begin position="176"/>
        <end position="200"/>
    </location>
</feature>
<dbReference type="InterPro" id="IPR036526">
    <property type="entry name" value="C-N_Hydrolase_sf"/>
</dbReference>
<dbReference type="InterPro" id="IPR003010">
    <property type="entry name" value="C-N_Hydrolase"/>
</dbReference>
<dbReference type="EC" id="2.3.1.269" evidence="9"/>
<keyword evidence="4 9" id="KW-0808">Transferase</keyword>
<dbReference type="Proteomes" id="UP000583752">
    <property type="component" value="Unassembled WGS sequence"/>
</dbReference>
<comment type="function">
    <text evidence="9">Catalyzes the phospholipid dependent N-acylation of the N-terminal cysteine of apolipoprotein, the last step in lipoprotein maturation.</text>
</comment>
<evidence type="ECO:0000256" key="5">
    <source>
        <dbReference type="ARBA" id="ARBA00022692"/>
    </source>
</evidence>
<evidence type="ECO:0000259" key="10">
    <source>
        <dbReference type="PROSITE" id="PS50263"/>
    </source>
</evidence>
<keyword evidence="6 9" id="KW-1133">Transmembrane helix</keyword>
<comment type="catalytic activity">
    <reaction evidence="9">
        <text>N-terminal S-1,2-diacyl-sn-glyceryl-L-cysteinyl-[lipoprotein] + a glycerophospholipid = N-acyl-S-1,2-diacyl-sn-glyceryl-L-cysteinyl-[lipoprotein] + a 2-acyl-sn-glycero-3-phospholipid + H(+)</text>
        <dbReference type="Rhea" id="RHEA:48228"/>
        <dbReference type="Rhea" id="RHEA-COMP:14681"/>
        <dbReference type="Rhea" id="RHEA-COMP:14684"/>
        <dbReference type="ChEBI" id="CHEBI:15378"/>
        <dbReference type="ChEBI" id="CHEBI:136912"/>
        <dbReference type="ChEBI" id="CHEBI:140656"/>
        <dbReference type="ChEBI" id="CHEBI:140657"/>
        <dbReference type="ChEBI" id="CHEBI:140660"/>
        <dbReference type="EC" id="2.3.1.269"/>
    </reaction>
</comment>
<dbReference type="InterPro" id="IPR045378">
    <property type="entry name" value="LNT_N"/>
</dbReference>
<feature type="transmembrane region" description="Helical" evidence="9">
    <location>
        <begin position="66"/>
        <end position="87"/>
    </location>
</feature>
<dbReference type="PANTHER" id="PTHR38686:SF1">
    <property type="entry name" value="APOLIPOPROTEIN N-ACYLTRANSFERASE"/>
    <property type="match status" value="1"/>
</dbReference>
<evidence type="ECO:0000256" key="2">
    <source>
        <dbReference type="ARBA" id="ARBA00010065"/>
    </source>
</evidence>
<evidence type="ECO:0000256" key="3">
    <source>
        <dbReference type="ARBA" id="ARBA00022475"/>
    </source>
</evidence>
<dbReference type="GO" id="GO:0016410">
    <property type="term" value="F:N-acyltransferase activity"/>
    <property type="evidence" value="ECO:0007669"/>
    <property type="project" value="UniProtKB-UniRule"/>
</dbReference>
<proteinExistence type="inferred from homology"/>
<feature type="domain" description="CN hydrolase" evidence="10">
    <location>
        <begin position="239"/>
        <end position="479"/>
    </location>
</feature>
<dbReference type="CDD" id="cd07571">
    <property type="entry name" value="ALP_N-acyl_transferase"/>
    <property type="match status" value="1"/>
</dbReference>
<keyword evidence="5 9" id="KW-0812">Transmembrane</keyword>
<dbReference type="AlphaFoldDB" id="A0A848HI48"/>
<dbReference type="EMBL" id="JABBGG010000004">
    <property type="protein sequence ID" value="NML61075.1"/>
    <property type="molecule type" value="Genomic_DNA"/>
</dbReference>
<feature type="transmembrane region" description="Helical" evidence="9">
    <location>
        <begin position="99"/>
        <end position="124"/>
    </location>
</feature>
<dbReference type="Gene3D" id="3.60.110.10">
    <property type="entry name" value="Carbon-nitrogen hydrolase"/>
    <property type="match status" value="1"/>
</dbReference>
<reference evidence="11 12" key="1">
    <citation type="submission" date="2020-04" db="EMBL/GenBank/DDBJ databases">
        <title>Massilia sp. RP-1-19 isolated from soil.</title>
        <authorList>
            <person name="Dahal R.H."/>
        </authorList>
    </citation>
    <scope>NUCLEOTIDE SEQUENCE [LARGE SCALE GENOMIC DNA]</scope>
    <source>
        <strain evidence="11 12">RP-1-19</strain>
    </source>
</reference>
<dbReference type="NCBIfam" id="TIGR00546">
    <property type="entry name" value="lnt"/>
    <property type="match status" value="1"/>
</dbReference>
<dbReference type="UniPathway" id="UPA00666"/>
<feature type="transmembrane region" description="Helical" evidence="9">
    <location>
        <begin position="136"/>
        <end position="156"/>
    </location>
</feature>
<feature type="transmembrane region" description="Helical" evidence="9">
    <location>
        <begin position="486"/>
        <end position="508"/>
    </location>
</feature>
<protein>
    <recommendedName>
        <fullName evidence="9">Apolipoprotein N-acyltransferase</fullName>
        <shortName evidence="9">ALP N-acyltransferase</shortName>
        <ecNumber evidence="9">2.3.1.269</ecNumber>
    </recommendedName>
</protein>
<evidence type="ECO:0000256" key="4">
    <source>
        <dbReference type="ARBA" id="ARBA00022679"/>
    </source>
</evidence>
<comment type="similarity">
    <text evidence="2 9">Belongs to the CN hydrolase family. Apolipoprotein N-acyltransferase subfamily.</text>
</comment>
<dbReference type="InterPro" id="IPR004563">
    <property type="entry name" value="Apolipo_AcylTrfase"/>
</dbReference>
<dbReference type="RefSeq" id="WP_169464786.1">
    <property type="nucleotide sequence ID" value="NZ_JABBGG010000004.1"/>
</dbReference>
<evidence type="ECO:0000256" key="6">
    <source>
        <dbReference type="ARBA" id="ARBA00022989"/>
    </source>
</evidence>
<organism evidence="11 12">
    <name type="scientific">Massilia polaris</name>
    <dbReference type="NCBI Taxonomy" id="2728846"/>
    <lineage>
        <taxon>Bacteria</taxon>
        <taxon>Pseudomonadati</taxon>
        <taxon>Pseudomonadota</taxon>
        <taxon>Betaproteobacteria</taxon>
        <taxon>Burkholderiales</taxon>
        <taxon>Oxalobacteraceae</taxon>
        <taxon>Telluria group</taxon>
        <taxon>Massilia</taxon>
    </lineage>
</organism>
<evidence type="ECO:0000313" key="11">
    <source>
        <dbReference type="EMBL" id="NML61075.1"/>
    </source>
</evidence>
<dbReference type="HAMAP" id="MF_01148">
    <property type="entry name" value="Lnt"/>
    <property type="match status" value="1"/>
</dbReference>
<dbReference type="Pfam" id="PF20154">
    <property type="entry name" value="LNT_N"/>
    <property type="match status" value="1"/>
</dbReference>
<sequence>MLRRRATPPDHASRKPRTTALPMLVAALAGFASLFSFQPFAWWPIQAVTLAWLFYQVGMDTSARRSLLVGWGFGFGWSVAGMHWLYVAITVHGGMPAPLAAIAIALLAVYLGVFSGLATGAATWLRRRWSLPVPAFLLLVLPAAWGLSEWVRGWMFTGFPWASSGYAHNISPLAGYAPLIGVFGIGALVALCASCLVMLTQRARMQALGMLAAVMAAGYGLTFIDWTRPAGAPITVRLLQGDVPQNEKFDIAHIDRALKLYAGMIKAAPADLIATPETAIVLFPQQLPPGYLDGLAGFARDTGSHLMYGIPLADSPTQYANSVAGVAPDGRGFRYDKQHLVPFGEFVPSGFRWFVDLISIPLGDFTRGAKVQAPFAVKDQLVLPNVCYEDAFGEEIALQLRSSKTPATMLLNVSNLAWYGRSVAIPQHLQISQMRSLETGRPMLRSTNNGATAVIDAKGRVTAKLPSHTRGSLSATVQGMQGSTPYIRFGNALFLLLSALALGAAWLMGRKYRQTLSQPAQK</sequence>
<dbReference type="PROSITE" id="PS50263">
    <property type="entry name" value="CN_HYDROLASE"/>
    <property type="match status" value="1"/>
</dbReference>
<evidence type="ECO:0000256" key="9">
    <source>
        <dbReference type="HAMAP-Rule" id="MF_01148"/>
    </source>
</evidence>
<accession>A0A848HI48</accession>
<dbReference type="GO" id="GO:0042158">
    <property type="term" value="P:lipoprotein biosynthetic process"/>
    <property type="evidence" value="ECO:0007669"/>
    <property type="project" value="UniProtKB-UniRule"/>
</dbReference>
<comment type="pathway">
    <text evidence="9">Protein modification; lipoprotein biosynthesis (N-acyl transfer).</text>
</comment>
<evidence type="ECO:0000256" key="7">
    <source>
        <dbReference type="ARBA" id="ARBA00023136"/>
    </source>
</evidence>
<evidence type="ECO:0000256" key="1">
    <source>
        <dbReference type="ARBA" id="ARBA00004651"/>
    </source>
</evidence>
<feature type="transmembrane region" description="Helical" evidence="9">
    <location>
        <begin position="20"/>
        <end position="37"/>
    </location>
</feature>
<keyword evidence="3 9" id="KW-1003">Cell membrane</keyword>
<keyword evidence="11" id="KW-0449">Lipoprotein</keyword>